<dbReference type="PANTHER" id="PTHR12733:SF3">
    <property type="entry name" value="ATP SYNTHASE F(0) COMPLEX SUBUNIT B1, MITOCHONDRIAL"/>
    <property type="match status" value="1"/>
</dbReference>
<keyword evidence="3 9" id="KW-0138">CF(0)</keyword>
<dbReference type="GO" id="GO:0046933">
    <property type="term" value="F:proton-transporting ATP synthase activity, rotational mechanism"/>
    <property type="evidence" value="ECO:0007669"/>
    <property type="project" value="TreeGrafter"/>
</dbReference>
<name>A0A0U2USJ4_9MAXI</name>
<dbReference type="SUPFAM" id="SSF161060">
    <property type="entry name" value="ATP synthase B chain-like"/>
    <property type="match status" value="1"/>
</dbReference>
<dbReference type="AlphaFoldDB" id="A0A0U2USJ4"/>
<dbReference type="EMBL" id="KT754741">
    <property type="protein sequence ID" value="ALS04575.1"/>
    <property type="molecule type" value="mRNA"/>
</dbReference>
<keyword evidence="2 9" id="KW-0813">Transport</keyword>
<dbReference type="InterPro" id="IPR008688">
    <property type="entry name" value="ATP_synth_Bsub_B/MI25"/>
</dbReference>
<evidence type="ECO:0000313" key="10">
    <source>
        <dbReference type="EMBL" id="ALS04575.1"/>
    </source>
</evidence>
<dbReference type="GO" id="GO:0045259">
    <property type="term" value="C:proton-transporting ATP synthase complex"/>
    <property type="evidence" value="ECO:0007669"/>
    <property type="project" value="UniProtKB-KW"/>
</dbReference>
<dbReference type="GO" id="GO:0005743">
    <property type="term" value="C:mitochondrial inner membrane"/>
    <property type="evidence" value="ECO:0007669"/>
    <property type="project" value="UniProtKB-SubCell"/>
</dbReference>
<reference evidence="10" key="1">
    <citation type="journal article" date="2015" name="Sci. Rep.">
        <title>Spliced leader RNA trans-splicing discovered in copepods.</title>
        <authorList>
            <person name="Yang F."/>
            <person name="Xu D."/>
            <person name="Zhuang Y."/>
            <person name="Yi X."/>
            <person name="Huang Y."/>
            <person name="Chen H."/>
            <person name="Lin S."/>
            <person name="Campbell D.A."/>
            <person name="Sturm N.R."/>
            <person name="Liu G."/>
            <person name="Zhang H."/>
        </authorList>
    </citation>
    <scope>NUCLEOTIDE SEQUENCE</scope>
</reference>
<dbReference type="InterPro" id="IPR013837">
    <property type="entry name" value="ATP_synth_F0_suB"/>
</dbReference>
<comment type="subunit">
    <text evidence="9">F-type ATPases have 2 components, CF(1) - the catalytic core - and CF(0) - the membrane proton channel. CF(1) and CF(0) have multiple subunits.</text>
</comment>
<organism evidence="10">
    <name type="scientific">Pseudodiaptomus poplesia</name>
    <dbReference type="NCBI Taxonomy" id="213370"/>
    <lineage>
        <taxon>Eukaryota</taxon>
        <taxon>Metazoa</taxon>
        <taxon>Ecdysozoa</taxon>
        <taxon>Arthropoda</taxon>
        <taxon>Crustacea</taxon>
        <taxon>Multicrustacea</taxon>
        <taxon>Hexanauplia</taxon>
        <taxon>Copepoda</taxon>
        <taxon>Calanoida</taxon>
        <taxon>Pseudodiaptomidae</taxon>
        <taxon>Pseudodiaptomus</taxon>
    </lineage>
</organism>
<dbReference type="Pfam" id="PF05405">
    <property type="entry name" value="Mt_ATP-synt_B"/>
    <property type="match status" value="1"/>
</dbReference>
<comment type="function">
    <text evidence="9">Subunit b, of the mitochondrial membrane ATP synthase complex (F(1)F(0) ATP synthase or Complex V) that produces ATP from ADP in the presence of a proton gradient across the membrane which is generated by electron transport complexes of the respiratory chain. ATP synthase complex consist of a soluble F(1) head domain - the catalytic core - and a membrane F(1) domain - the membrane proton channel. These two domains are linked by a central stalk rotating inside the F(1) region and a stationary peripheral stalk. During catalysis, ATP synthesis in the catalytic domain of F(1) is coupled via a rotary mechanism of the central stalk subunits to proton translocation. In vivo, can only synthesize ATP although its ATP hydrolase activity can be activated artificially in vitro. Part of the complex F(0) domain. Part of the complex F(0) domain and the peripheric stalk, which acts as a stator to hold the catalytic alpha(3)beta(3) subcomplex and subunit a/ATP6 static relative to the rotary elements.</text>
</comment>
<evidence type="ECO:0000256" key="2">
    <source>
        <dbReference type="ARBA" id="ARBA00022448"/>
    </source>
</evidence>
<keyword evidence="6 9" id="KW-0406">Ion transport</keyword>
<accession>A0A0U2USJ4</accession>
<proteinExistence type="evidence at transcript level"/>
<dbReference type="PANTHER" id="PTHR12733">
    <property type="entry name" value="MITOCHONDRIAL ATP SYNTHASE B CHAIN"/>
    <property type="match status" value="1"/>
</dbReference>
<evidence type="ECO:0000313" key="11">
    <source>
        <dbReference type="EMBL" id="AQS22697.1"/>
    </source>
</evidence>
<keyword evidence="8 9" id="KW-0472">Membrane</keyword>
<evidence type="ECO:0000256" key="7">
    <source>
        <dbReference type="ARBA" id="ARBA00023128"/>
    </source>
</evidence>
<sequence length="247" mass="27644">MLSRVAVRSLCQQQPGRVCLILNRPSSDVAASGQRDLVNFPRRTRPIEKPSVRMGIFPEEWFQAFYPKTGVTGPYMALVSIGTFLASKEYFVMEHDFYVGVGLAIVLTGIIKSVGPGYTAGINKSLDEEEAFFKNIRQKEIDACKNAVKMEETAQANATAWEDIIAAKKEAVQLQLEASYRDRLSAAYSQVKKRLDYQLEVANVMRRMEQKHMVDWIISSVRKSITPAQEDAALKKCISDLKSLSAA</sequence>
<evidence type="ECO:0000256" key="6">
    <source>
        <dbReference type="ARBA" id="ARBA00023065"/>
    </source>
</evidence>
<evidence type="ECO:0000256" key="3">
    <source>
        <dbReference type="ARBA" id="ARBA00022547"/>
    </source>
</evidence>
<evidence type="ECO:0000256" key="4">
    <source>
        <dbReference type="ARBA" id="ARBA00022781"/>
    </source>
</evidence>
<keyword evidence="5 9" id="KW-0999">Mitochondrion inner membrane</keyword>
<evidence type="ECO:0000256" key="1">
    <source>
        <dbReference type="ARBA" id="ARBA00007479"/>
    </source>
</evidence>
<comment type="similarity">
    <text evidence="1 9">Belongs to the eukaryotic ATPase B chain family.</text>
</comment>
<protein>
    <recommendedName>
        <fullName evidence="9">ATP synthase subunit b</fullName>
    </recommendedName>
</protein>
<evidence type="ECO:0000256" key="8">
    <source>
        <dbReference type="ARBA" id="ARBA00023136"/>
    </source>
</evidence>
<dbReference type="EMBL" id="KT754970">
    <property type="protein sequence ID" value="ALS04804.1"/>
    <property type="molecule type" value="mRNA"/>
</dbReference>
<dbReference type="EMBL" id="KY314263">
    <property type="protein sequence ID" value="AQS22697.1"/>
    <property type="molecule type" value="mRNA"/>
</dbReference>
<comment type="subcellular location">
    <subcellularLocation>
        <location evidence="9">Mitochondrion</location>
    </subcellularLocation>
    <subcellularLocation>
        <location evidence="9">Mitochondrion inner membrane</location>
    </subcellularLocation>
</comment>
<keyword evidence="4 9" id="KW-0375">Hydrogen ion transport</keyword>
<reference evidence="11" key="2">
    <citation type="journal article" date="2017" name="Aquat. Toxicol.">
        <title>Spliced leader-based analyses reveal the effects of polycyclic aromatic hydrocarbons on gene expression in the copepod Pseudodiaptomus poplesia.</title>
        <authorList>
            <person name="Zhuang Y."/>
            <person name="Yang F."/>
            <person name="Xu D."/>
            <person name="Chen H."/>
            <person name="Zhang H."/>
            <person name="Liu G."/>
        </authorList>
    </citation>
    <scope>NUCLEOTIDE SEQUENCE</scope>
</reference>
<evidence type="ECO:0000256" key="5">
    <source>
        <dbReference type="ARBA" id="ARBA00022792"/>
    </source>
</evidence>
<keyword evidence="7 9" id="KW-0496">Mitochondrion</keyword>
<evidence type="ECO:0000256" key="9">
    <source>
        <dbReference type="RuleBase" id="RU368017"/>
    </source>
</evidence>
<dbReference type="Gene3D" id="1.20.5.2210">
    <property type="match status" value="1"/>
</dbReference>